<dbReference type="EMBL" id="MFLA01000033">
    <property type="protein sequence ID" value="OGG58435.1"/>
    <property type="molecule type" value="Genomic_DNA"/>
</dbReference>
<accession>A0A1F6DAL8</accession>
<protein>
    <submittedName>
        <fullName evidence="1">Uncharacterized protein</fullName>
    </submittedName>
</protein>
<proteinExistence type="predicted"/>
<gene>
    <name evidence="1" type="ORF">A2765_05815</name>
</gene>
<name>A0A1F6DAL8_9BACT</name>
<organism evidence="1 2">
    <name type="scientific">Candidatus Kaiserbacteria bacterium RIFCSPHIGHO2_01_FULL_56_24</name>
    <dbReference type="NCBI Taxonomy" id="1798487"/>
    <lineage>
        <taxon>Bacteria</taxon>
        <taxon>Candidatus Kaiseribacteriota</taxon>
    </lineage>
</organism>
<evidence type="ECO:0000313" key="2">
    <source>
        <dbReference type="Proteomes" id="UP000176377"/>
    </source>
</evidence>
<dbReference type="AlphaFoldDB" id="A0A1F6DAL8"/>
<sequence>MTLNFDIANEQVDRVLEIVKKCPDNLREKCFEILLSAALLTSSASSGSMSVTPESNGDASAAERITSGTDIVMADLHQKAKKHVPAQLTLEEVNRLFYKEDGIFLPLYDELKSQKLSEAQIRVALMEALKNGIQSGEFSFKVSRVRELCSTYKCLDSGNFSANFKNNQPYFSDPYSSGGTMALSAEGKNRMIAVAKELAQ</sequence>
<reference evidence="1 2" key="1">
    <citation type="journal article" date="2016" name="Nat. Commun.">
        <title>Thousands of microbial genomes shed light on interconnected biogeochemical processes in an aquifer system.</title>
        <authorList>
            <person name="Anantharaman K."/>
            <person name="Brown C.T."/>
            <person name="Hug L.A."/>
            <person name="Sharon I."/>
            <person name="Castelle C.J."/>
            <person name="Probst A.J."/>
            <person name="Thomas B.C."/>
            <person name="Singh A."/>
            <person name="Wilkins M.J."/>
            <person name="Karaoz U."/>
            <person name="Brodie E.L."/>
            <person name="Williams K.H."/>
            <person name="Hubbard S.S."/>
            <person name="Banfield J.F."/>
        </authorList>
    </citation>
    <scope>NUCLEOTIDE SEQUENCE [LARGE SCALE GENOMIC DNA]</scope>
</reference>
<evidence type="ECO:0000313" key="1">
    <source>
        <dbReference type="EMBL" id="OGG58435.1"/>
    </source>
</evidence>
<dbReference type="Proteomes" id="UP000176377">
    <property type="component" value="Unassembled WGS sequence"/>
</dbReference>
<comment type="caution">
    <text evidence="1">The sequence shown here is derived from an EMBL/GenBank/DDBJ whole genome shotgun (WGS) entry which is preliminary data.</text>
</comment>